<dbReference type="SUPFAM" id="SSF50978">
    <property type="entry name" value="WD40 repeat-like"/>
    <property type="match status" value="1"/>
</dbReference>
<dbReference type="PANTHER" id="PTHR12442:SF26">
    <property type="entry name" value="CYTOPLASMIC DYNEIN 2 INTERMEDIATE CHAIN 2"/>
    <property type="match status" value="1"/>
</dbReference>
<keyword evidence="7" id="KW-1185">Reference proteome</keyword>
<evidence type="ECO:0000256" key="3">
    <source>
        <dbReference type="ARBA" id="ARBA00022574"/>
    </source>
</evidence>
<evidence type="ECO:0000313" key="7">
    <source>
        <dbReference type="Proteomes" id="UP000549394"/>
    </source>
</evidence>
<evidence type="ECO:0000256" key="1">
    <source>
        <dbReference type="ARBA" id="ARBA00004496"/>
    </source>
</evidence>
<dbReference type="InterPro" id="IPR001680">
    <property type="entry name" value="WD40_rpt"/>
</dbReference>
<dbReference type="InterPro" id="IPR015943">
    <property type="entry name" value="WD40/YVTN_repeat-like_dom_sf"/>
</dbReference>
<comment type="caution">
    <text evidence="6">The sequence shown here is derived from an EMBL/GenBank/DDBJ whole genome shotgun (WGS) entry which is preliminary data.</text>
</comment>
<dbReference type="GO" id="GO:0005868">
    <property type="term" value="C:cytoplasmic dynein complex"/>
    <property type="evidence" value="ECO:0007669"/>
    <property type="project" value="TreeGrafter"/>
</dbReference>
<proteinExistence type="predicted"/>
<dbReference type="GO" id="GO:0045504">
    <property type="term" value="F:dynein heavy chain binding"/>
    <property type="evidence" value="ECO:0007669"/>
    <property type="project" value="TreeGrafter"/>
</dbReference>
<keyword evidence="2" id="KW-0963">Cytoplasm</keyword>
<dbReference type="EMBL" id="CAJFCJ010000006">
    <property type="protein sequence ID" value="CAD5115396.1"/>
    <property type="molecule type" value="Genomic_DNA"/>
</dbReference>
<keyword evidence="3 5" id="KW-0853">WD repeat</keyword>
<dbReference type="OrthoDB" id="445052at2759"/>
<protein>
    <submittedName>
        <fullName evidence="6">DgyrCDS4375</fullName>
    </submittedName>
</protein>
<dbReference type="InterPro" id="IPR050687">
    <property type="entry name" value="Dynein_IC"/>
</dbReference>
<keyword evidence="4" id="KW-0677">Repeat</keyword>
<dbReference type="GO" id="GO:0097014">
    <property type="term" value="C:ciliary plasm"/>
    <property type="evidence" value="ECO:0007669"/>
    <property type="project" value="TreeGrafter"/>
</dbReference>
<evidence type="ECO:0000256" key="2">
    <source>
        <dbReference type="ARBA" id="ARBA00022490"/>
    </source>
</evidence>
<evidence type="ECO:0000313" key="6">
    <source>
        <dbReference type="EMBL" id="CAD5115396.1"/>
    </source>
</evidence>
<accession>A0A7I8VJG1</accession>
<dbReference type="SMART" id="SM00320">
    <property type="entry name" value="WD40"/>
    <property type="match status" value="5"/>
</dbReference>
<dbReference type="Proteomes" id="UP000549394">
    <property type="component" value="Unassembled WGS sequence"/>
</dbReference>
<evidence type="ECO:0000256" key="4">
    <source>
        <dbReference type="ARBA" id="ARBA00022737"/>
    </source>
</evidence>
<dbReference type="PANTHER" id="PTHR12442">
    <property type="entry name" value="DYNEIN INTERMEDIATE CHAIN"/>
    <property type="match status" value="1"/>
</dbReference>
<dbReference type="Pfam" id="PF00400">
    <property type="entry name" value="WD40"/>
    <property type="match status" value="1"/>
</dbReference>
<comment type="subcellular location">
    <subcellularLocation>
        <location evidence="1">Cytoplasm</location>
    </subcellularLocation>
</comment>
<dbReference type="PROSITE" id="PS50082">
    <property type="entry name" value="WD_REPEATS_2"/>
    <property type="match status" value="1"/>
</dbReference>
<dbReference type="GO" id="GO:0042073">
    <property type="term" value="P:intraciliary transport"/>
    <property type="evidence" value="ECO:0007669"/>
    <property type="project" value="TreeGrafter"/>
</dbReference>
<reference evidence="6 7" key="1">
    <citation type="submission" date="2020-08" db="EMBL/GenBank/DDBJ databases">
        <authorList>
            <person name="Hejnol A."/>
        </authorList>
    </citation>
    <scope>NUCLEOTIDE SEQUENCE [LARGE SCALE GENOMIC DNA]</scope>
</reference>
<organism evidence="6 7">
    <name type="scientific">Dimorphilus gyrociliatus</name>
    <dbReference type="NCBI Taxonomy" id="2664684"/>
    <lineage>
        <taxon>Eukaryota</taxon>
        <taxon>Metazoa</taxon>
        <taxon>Spiralia</taxon>
        <taxon>Lophotrochozoa</taxon>
        <taxon>Annelida</taxon>
        <taxon>Polychaeta</taxon>
        <taxon>Polychaeta incertae sedis</taxon>
        <taxon>Dinophilidae</taxon>
        <taxon>Dimorphilus</taxon>
    </lineage>
</organism>
<dbReference type="GO" id="GO:0045503">
    <property type="term" value="F:dynein light chain binding"/>
    <property type="evidence" value="ECO:0007669"/>
    <property type="project" value="TreeGrafter"/>
</dbReference>
<sequence>MFVDESLEDVEFLSNWKKEKNVTDSEAQTKELSVSEVAVQSVRRKDKQVQTEVEEQFGQIKLEDDNPELLEFVNRWEPFIRKQLGKNLRSHAFDGYGIQWDEEAEDLTLEHTLSHNEYSSDLQVTAVSWNSTGAVVGSALGRHDHEDWCTHKSVVCTWNLDRRTVQANKPDISIEMNGCIMSLSFHPTQPAILAAGTFNGEVIVWDTAKENDMVLATSGIGESSHREPVTDIQWVHNPSVKGFKYSILSVGGDGRVLHWRITSKNTLKILDGFGVFASKLPRSLRARGDQEVGLTSISYSNHEDTTFILGSNAGAIFKCSTTTSAVIRVNEPTSVELKDPVTLTFSPHKGPVHSVNLSPYHRHIFVSCGMDSSLRVYSLVQSDPIISIEPGEGYLHGSQWSPSRPLVLCTATANGTLLIYDLLQNSAVPVAKTQVSSSSLYCVKFNKNQPQLICTGNGAGQIHVYRLTDHLCNQDSRELKKLEEYADTALKN</sequence>
<feature type="repeat" description="WD" evidence="5">
    <location>
        <begin position="345"/>
        <end position="387"/>
    </location>
</feature>
<name>A0A7I8VJG1_9ANNE</name>
<dbReference type="InterPro" id="IPR036322">
    <property type="entry name" value="WD40_repeat_dom_sf"/>
</dbReference>
<gene>
    <name evidence="6" type="ORF">DGYR_LOCUS4143</name>
</gene>
<dbReference type="Gene3D" id="2.130.10.10">
    <property type="entry name" value="YVTN repeat-like/Quinoprotein amine dehydrogenase"/>
    <property type="match status" value="2"/>
</dbReference>
<evidence type="ECO:0000256" key="5">
    <source>
        <dbReference type="PROSITE-ProRule" id="PRU00221"/>
    </source>
</evidence>
<dbReference type="AlphaFoldDB" id="A0A7I8VJG1"/>